<dbReference type="AlphaFoldDB" id="A0A0A9C0N9"/>
<accession>A0A0A9C0N9</accession>
<name>A0A0A9C0N9_ARUDO</name>
<organism evidence="1">
    <name type="scientific">Arundo donax</name>
    <name type="common">Giant reed</name>
    <name type="synonym">Donax arundinaceus</name>
    <dbReference type="NCBI Taxonomy" id="35708"/>
    <lineage>
        <taxon>Eukaryota</taxon>
        <taxon>Viridiplantae</taxon>
        <taxon>Streptophyta</taxon>
        <taxon>Embryophyta</taxon>
        <taxon>Tracheophyta</taxon>
        <taxon>Spermatophyta</taxon>
        <taxon>Magnoliopsida</taxon>
        <taxon>Liliopsida</taxon>
        <taxon>Poales</taxon>
        <taxon>Poaceae</taxon>
        <taxon>PACMAD clade</taxon>
        <taxon>Arundinoideae</taxon>
        <taxon>Arundineae</taxon>
        <taxon>Arundo</taxon>
    </lineage>
</organism>
<protein>
    <submittedName>
        <fullName evidence="1">Uncharacterized protein</fullName>
    </submittedName>
</protein>
<dbReference type="EMBL" id="GBRH01232818">
    <property type="protein sequence ID" value="JAD65077.1"/>
    <property type="molecule type" value="Transcribed_RNA"/>
</dbReference>
<reference evidence="1" key="1">
    <citation type="submission" date="2014-09" db="EMBL/GenBank/DDBJ databases">
        <authorList>
            <person name="Magalhaes I.L.F."/>
            <person name="Oliveira U."/>
            <person name="Santos F.R."/>
            <person name="Vidigal T.H.D.A."/>
            <person name="Brescovit A.D."/>
            <person name="Santos A.J."/>
        </authorList>
    </citation>
    <scope>NUCLEOTIDE SEQUENCE</scope>
    <source>
        <tissue evidence="1">Shoot tissue taken approximately 20 cm above the soil surface</tissue>
    </source>
</reference>
<proteinExistence type="predicted"/>
<evidence type="ECO:0000313" key="1">
    <source>
        <dbReference type="EMBL" id="JAD65077.1"/>
    </source>
</evidence>
<sequence length="29" mass="3180">MNSTTVVKIREVPFQDLPSECTSAVQLSV</sequence>
<reference evidence="1" key="2">
    <citation type="journal article" date="2015" name="Data Brief">
        <title>Shoot transcriptome of the giant reed, Arundo donax.</title>
        <authorList>
            <person name="Barrero R.A."/>
            <person name="Guerrero F.D."/>
            <person name="Moolhuijzen P."/>
            <person name="Goolsby J.A."/>
            <person name="Tidwell J."/>
            <person name="Bellgard S.E."/>
            <person name="Bellgard M.I."/>
        </authorList>
    </citation>
    <scope>NUCLEOTIDE SEQUENCE</scope>
    <source>
        <tissue evidence="1">Shoot tissue taken approximately 20 cm above the soil surface</tissue>
    </source>
</reference>